<dbReference type="Proteomes" id="UP000053820">
    <property type="component" value="Unassembled WGS sequence"/>
</dbReference>
<evidence type="ECO:0000313" key="2">
    <source>
        <dbReference type="EMBL" id="KIJ59834.1"/>
    </source>
</evidence>
<dbReference type="EMBL" id="KN839880">
    <property type="protein sequence ID" value="KIJ59834.1"/>
    <property type="molecule type" value="Genomic_DNA"/>
</dbReference>
<organism evidence="2 3">
    <name type="scientific">Hydnomerulius pinastri MD-312</name>
    <dbReference type="NCBI Taxonomy" id="994086"/>
    <lineage>
        <taxon>Eukaryota</taxon>
        <taxon>Fungi</taxon>
        <taxon>Dikarya</taxon>
        <taxon>Basidiomycota</taxon>
        <taxon>Agaricomycotina</taxon>
        <taxon>Agaricomycetes</taxon>
        <taxon>Agaricomycetidae</taxon>
        <taxon>Boletales</taxon>
        <taxon>Boletales incertae sedis</taxon>
        <taxon>Leucogyrophana</taxon>
    </lineage>
</organism>
<keyword evidence="3" id="KW-1185">Reference proteome</keyword>
<evidence type="ECO:0000256" key="1">
    <source>
        <dbReference type="SAM" id="MobiDB-lite"/>
    </source>
</evidence>
<dbReference type="AlphaFoldDB" id="A0A0C9V3D8"/>
<name>A0A0C9V3D8_9AGAM</name>
<dbReference type="OrthoDB" id="2681747at2759"/>
<sequence length="246" mass="26522">MSKIQELRPKSSEKPYTLADLDNEMVCMTMIKSLGDEYSNFASSVLLLKSLDKEEIKAAFSAEETNRRHRADASGDSALSTTSGACRCSPNAKTTGKRSKNANKASEASQPSTTSSSASDTANSASTPNSATAQSAQSSMEFAGNASLRSLTPSDPVCSCQIDADMTPHRHWMCNYAPKRVPIRWADHIVVYSAGIGCDPKEFVCLLDKSLGDEYSNVAYSVTLGDFAPFTINFSYIAPYSAPMNF</sequence>
<dbReference type="HOGENOM" id="CLU_1129183_0_0_1"/>
<feature type="compositionally biased region" description="Low complexity" evidence="1">
    <location>
        <begin position="105"/>
        <end position="138"/>
    </location>
</feature>
<proteinExistence type="predicted"/>
<gene>
    <name evidence="2" type="ORF">HYDPIDRAFT_32823</name>
</gene>
<feature type="region of interest" description="Disordered" evidence="1">
    <location>
        <begin position="61"/>
        <end position="138"/>
    </location>
</feature>
<reference evidence="2 3" key="1">
    <citation type="submission" date="2014-04" db="EMBL/GenBank/DDBJ databases">
        <title>Evolutionary Origins and Diversification of the Mycorrhizal Mutualists.</title>
        <authorList>
            <consortium name="DOE Joint Genome Institute"/>
            <consortium name="Mycorrhizal Genomics Consortium"/>
            <person name="Kohler A."/>
            <person name="Kuo A."/>
            <person name="Nagy L.G."/>
            <person name="Floudas D."/>
            <person name="Copeland A."/>
            <person name="Barry K.W."/>
            <person name="Cichocki N."/>
            <person name="Veneault-Fourrey C."/>
            <person name="LaButti K."/>
            <person name="Lindquist E.A."/>
            <person name="Lipzen A."/>
            <person name="Lundell T."/>
            <person name="Morin E."/>
            <person name="Murat C."/>
            <person name="Riley R."/>
            <person name="Ohm R."/>
            <person name="Sun H."/>
            <person name="Tunlid A."/>
            <person name="Henrissat B."/>
            <person name="Grigoriev I.V."/>
            <person name="Hibbett D.S."/>
            <person name="Martin F."/>
        </authorList>
    </citation>
    <scope>NUCLEOTIDE SEQUENCE [LARGE SCALE GENOMIC DNA]</scope>
    <source>
        <strain evidence="2 3">MD-312</strain>
    </source>
</reference>
<protein>
    <submittedName>
        <fullName evidence="2">Uncharacterized protein</fullName>
    </submittedName>
</protein>
<evidence type="ECO:0000313" key="3">
    <source>
        <dbReference type="Proteomes" id="UP000053820"/>
    </source>
</evidence>
<accession>A0A0C9V3D8</accession>